<organism evidence="2 3">
    <name type="scientific">Nitrosomonas europaea (strain ATCC 19718 / CIP 103999 / KCTC 2705 / NBRC 14298)</name>
    <dbReference type="NCBI Taxonomy" id="228410"/>
    <lineage>
        <taxon>Bacteria</taxon>
        <taxon>Pseudomonadati</taxon>
        <taxon>Pseudomonadota</taxon>
        <taxon>Betaproteobacteria</taxon>
        <taxon>Nitrosomonadales</taxon>
        <taxon>Nitrosomonadaceae</taxon>
        <taxon>Nitrosomonas</taxon>
    </lineage>
</organism>
<reference evidence="2 3" key="1">
    <citation type="journal article" date="2003" name="J. Bacteriol.">
        <title>Complete genome sequence of the ammonia-oxidizing bacterium and obligate chemolithoautotroph Nitrosomonas europaea.</title>
        <authorList>
            <person name="Chain P."/>
            <person name="Lamerdin J."/>
            <person name="Larimer F."/>
            <person name="Regala W."/>
            <person name="Land M."/>
            <person name="Hauser L."/>
            <person name="Hooper A."/>
            <person name="Klotz M."/>
            <person name="Norton J."/>
            <person name="Sayavedra-Soto L."/>
            <person name="Arciero D."/>
            <person name="Hommes N."/>
            <person name="Whittaker M."/>
            <person name="Arp D."/>
        </authorList>
    </citation>
    <scope>NUCLEOTIDE SEQUENCE [LARGE SCALE GENOMIC DNA]</scope>
    <source>
        <strain evidence="3">ATCC 19718 / CIP 103999 / KCTC 2705 / NBRC 14298</strain>
    </source>
</reference>
<dbReference type="GeneID" id="87104302"/>
<dbReference type="Proteomes" id="UP000001416">
    <property type="component" value="Chromosome"/>
</dbReference>
<keyword evidence="1" id="KW-0175">Coiled coil</keyword>
<protein>
    <recommendedName>
        <fullName evidence="4">Coiled coil domain-containing protein</fullName>
    </recommendedName>
</protein>
<proteinExistence type="predicted"/>
<dbReference type="EMBL" id="AL954747">
    <property type="protein sequence ID" value="CAD85032.1"/>
    <property type="molecule type" value="Genomic_DNA"/>
</dbReference>
<keyword evidence="3" id="KW-1185">Reference proteome</keyword>
<dbReference type="eggNOG" id="ENOG503185H">
    <property type="taxonomic scope" value="Bacteria"/>
</dbReference>
<name>Q82VG7_NITEU</name>
<dbReference type="SMR" id="Q82VG7"/>
<dbReference type="STRING" id="228410.NE1121"/>
<accession>Q82VG7</accession>
<dbReference type="RefSeq" id="WP_011111714.1">
    <property type="nucleotide sequence ID" value="NC_004757.1"/>
</dbReference>
<gene>
    <name evidence="2" type="ordered locus">NE1121</name>
</gene>
<dbReference type="OrthoDB" id="5339985at2"/>
<dbReference type="AlphaFoldDB" id="Q82VG7"/>
<feature type="coiled-coil region" evidence="1">
    <location>
        <begin position="8"/>
        <end position="64"/>
    </location>
</feature>
<evidence type="ECO:0000313" key="3">
    <source>
        <dbReference type="Proteomes" id="UP000001416"/>
    </source>
</evidence>
<evidence type="ECO:0000256" key="1">
    <source>
        <dbReference type="SAM" id="Coils"/>
    </source>
</evidence>
<evidence type="ECO:0008006" key="4">
    <source>
        <dbReference type="Google" id="ProtNLM"/>
    </source>
</evidence>
<dbReference type="KEGG" id="neu:NE1121"/>
<sequence length="95" mass="11021">MSNREAYIKKAEAQLKEWGAQIDLLKAKGENLAADTEIEFKKKLDEAEEKRAELSSYLDQLADKTDSIWDDIKDEAEEKWNTVSKTFSDFVDKFK</sequence>
<dbReference type="HOGENOM" id="CLU_142668_1_1_4"/>
<evidence type="ECO:0000313" key="2">
    <source>
        <dbReference type="EMBL" id="CAD85032.1"/>
    </source>
</evidence>